<dbReference type="InterPro" id="IPR036291">
    <property type="entry name" value="NAD(P)-bd_dom_sf"/>
</dbReference>
<evidence type="ECO:0000256" key="9">
    <source>
        <dbReference type="ARBA" id="ARBA00023140"/>
    </source>
</evidence>
<keyword evidence="10" id="KW-0275">Fatty acid biosynthesis</keyword>
<keyword evidence="9" id="KW-0576">Peroxisome</keyword>
<evidence type="ECO:0000256" key="1">
    <source>
        <dbReference type="ARBA" id="ARBA00004275"/>
    </source>
</evidence>
<keyword evidence="5" id="KW-0276">Fatty acid metabolism</keyword>
<evidence type="ECO:0000256" key="16">
    <source>
        <dbReference type="ARBA" id="ARBA00048686"/>
    </source>
</evidence>
<dbReference type="AlphaFoldDB" id="A0A165ZP59"/>
<evidence type="ECO:0000256" key="4">
    <source>
        <dbReference type="ARBA" id="ARBA00022553"/>
    </source>
</evidence>
<comment type="function">
    <text evidence="11">Participates in chain elongation of fatty acids. Catalyzes the reduction of trans-2-enoyl-CoAs of varying chain lengths from 6:1 to 16:1, having maximum activity with 10:1 CoA. Has no 2,4-dienoyl-CoA reductase activity.</text>
</comment>
<evidence type="ECO:0000256" key="13">
    <source>
        <dbReference type="ARBA" id="ARBA00038849"/>
    </source>
</evidence>
<protein>
    <recommendedName>
        <fullName evidence="14">Peroxisomal trans-2-enoyl-CoA reductase</fullName>
        <ecNumber evidence="13">1.3.1.38</ecNumber>
    </recommendedName>
</protein>
<evidence type="ECO:0000256" key="6">
    <source>
        <dbReference type="ARBA" id="ARBA00022857"/>
    </source>
</evidence>
<keyword evidence="7" id="KW-0560">Oxidoreductase</keyword>
<dbReference type="PANTHER" id="PTHR24317:SF7">
    <property type="entry name" value="PEROXISOMAL TRANS-2-ENOYL-COA REDUCTASE"/>
    <property type="match status" value="1"/>
</dbReference>
<dbReference type="Pfam" id="PF13561">
    <property type="entry name" value="adh_short_C2"/>
    <property type="match status" value="1"/>
</dbReference>
<evidence type="ECO:0000256" key="10">
    <source>
        <dbReference type="ARBA" id="ARBA00023160"/>
    </source>
</evidence>
<dbReference type="GO" id="GO:0033306">
    <property type="term" value="P:phytol metabolic process"/>
    <property type="evidence" value="ECO:0007669"/>
    <property type="project" value="TreeGrafter"/>
</dbReference>
<keyword evidence="3" id="KW-0444">Lipid biosynthesis</keyword>
<sequence>MLDDLPGVEGEIKAVPQGRFGDVEDVADVVTFLCSEEAAYINGSALVVDGGFSIY</sequence>
<evidence type="ECO:0000256" key="17">
    <source>
        <dbReference type="ARBA" id="ARBA00049108"/>
    </source>
</evidence>
<evidence type="ECO:0000256" key="14">
    <source>
        <dbReference type="ARBA" id="ARBA00041063"/>
    </source>
</evidence>
<dbReference type="GO" id="GO:0005777">
    <property type="term" value="C:peroxisome"/>
    <property type="evidence" value="ECO:0007669"/>
    <property type="project" value="UniProtKB-SubCell"/>
</dbReference>
<dbReference type="InterPro" id="IPR052388">
    <property type="entry name" value="Peroxisomal_t2-enoyl-CoA_red"/>
</dbReference>
<evidence type="ECO:0000313" key="22">
    <source>
        <dbReference type="Proteomes" id="UP000076798"/>
    </source>
</evidence>
<comment type="catalytic activity">
    <reaction evidence="15">
        <text>(2E)-dodecenoyl-CoA + NADPH + H(+) = dodecanoyl-CoA + NADP(+)</text>
        <dbReference type="Rhea" id="RHEA:44964"/>
        <dbReference type="ChEBI" id="CHEBI:15378"/>
        <dbReference type="ChEBI" id="CHEBI:57330"/>
        <dbReference type="ChEBI" id="CHEBI:57375"/>
        <dbReference type="ChEBI" id="CHEBI:57783"/>
        <dbReference type="ChEBI" id="CHEBI:58349"/>
    </reaction>
    <physiologicalReaction direction="left-to-right" evidence="15">
        <dbReference type="Rhea" id="RHEA:44965"/>
    </physiologicalReaction>
</comment>
<gene>
    <name evidence="21" type="ORF">SISSUDRAFT_1052676</name>
</gene>
<comment type="catalytic activity">
    <reaction evidence="20">
        <text>(2E)-octenoyl-CoA + NADPH + H(+) = octanoyl-CoA + NADP(+)</text>
        <dbReference type="Rhea" id="RHEA:44952"/>
        <dbReference type="ChEBI" id="CHEBI:15378"/>
        <dbReference type="ChEBI" id="CHEBI:57386"/>
        <dbReference type="ChEBI" id="CHEBI:57783"/>
        <dbReference type="ChEBI" id="CHEBI:58349"/>
        <dbReference type="ChEBI" id="CHEBI:62242"/>
    </reaction>
    <physiologicalReaction direction="left-to-right" evidence="20">
        <dbReference type="Rhea" id="RHEA:44953"/>
    </physiologicalReaction>
</comment>
<dbReference type="Gene3D" id="3.40.50.720">
    <property type="entry name" value="NAD(P)-binding Rossmann-like Domain"/>
    <property type="match status" value="1"/>
</dbReference>
<dbReference type="EC" id="1.3.1.38" evidence="13"/>
<dbReference type="EMBL" id="KV428178">
    <property type="protein sequence ID" value="KZT34498.1"/>
    <property type="molecule type" value="Genomic_DNA"/>
</dbReference>
<evidence type="ECO:0000313" key="21">
    <source>
        <dbReference type="EMBL" id="KZT34498.1"/>
    </source>
</evidence>
<dbReference type="GO" id="GO:0019166">
    <property type="term" value="F:trans-2-enoyl-CoA reductase (NADPH) activity"/>
    <property type="evidence" value="ECO:0007669"/>
    <property type="project" value="UniProtKB-EC"/>
</dbReference>
<dbReference type="OrthoDB" id="498125at2759"/>
<dbReference type="SUPFAM" id="SSF51735">
    <property type="entry name" value="NAD(P)-binding Rossmann-fold domains"/>
    <property type="match status" value="1"/>
</dbReference>
<dbReference type="GO" id="GO:0006633">
    <property type="term" value="P:fatty acid biosynthetic process"/>
    <property type="evidence" value="ECO:0007669"/>
    <property type="project" value="UniProtKB-KW"/>
</dbReference>
<dbReference type="PANTHER" id="PTHR24317">
    <property type="entry name" value="PEROXISOMAL TRANS-2-ENOYL-COA REDUCTASE"/>
    <property type="match status" value="1"/>
</dbReference>
<dbReference type="Proteomes" id="UP000076798">
    <property type="component" value="Unassembled WGS sequence"/>
</dbReference>
<keyword evidence="22" id="KW-1185">Reference proteome</keyword>
<evidence type="ECO:0000256" key="19">
    <source>
        <dbReference type="ARBA" id="ARBA00049386"/>
    </source>
</evidence>
<comment type="catalytic activity">
    <reaction evidence="17">
        <text>(2E)-hexenoyl-CoA + NADPH + H(+) = hexanoyl-CoA + NADP(+)</text>
        <dbReference type="Rhea" id="RHEA:44956"/>
        <dbReference type="ChEBI" id="CHEBI:15378"/>
        <dbReference type="ChEBI" id="CHEBI:57783"/>
        <dbReference type="ChEBI" id="CHEBI:58349"/>
        <dbReference type="ChEBI" id="CHEBI:62077"/>
        <dbReference type="ChEBI" id="CHEBI:62620"/>
    </reaction>
    <physiologicalReaction direction="left-to-right" evidence="17">
        <dbReference type="Rhea" id="RHEA:44957"/>
    </physiologicalReaction>
</comment>
<reference evidence="21 22" key="1">
    <citation type="journal article" date="2016" name="Mol. Biol. Evol.">
        <title>Comparative Genomics of Early-Diverging Mushroom-Forming Fungi Provides Insights into the Origins of Lignocellulose Decay Capabilities.</title>
        <authorList>
            <person name="Nagy L.G."/>
            <person name="Riley R."/>
            <person name="Tritt A."/>
            <person name="Adam C."/>
            <person name="Daum C."/>
            <person name="Floudas D."/>
            <person name="Sun H."/>
            <person name="Yadav J.S."/>
            <person name="Pangilinan J."/>
            <person name="Larsson K.H."/>
            <person name="Matsuura K."/>
            <person name="Barry K."/>
            <person name="Labutti K."/>
            <person name="Kuo R."/>
            <person name="Ohm R.A."/>
            <person name="Bhattacharya S.S."/>
            <person name="Shirouzu T."/>
            <person name="Yoshinaga Y."/>
            <person name="Martin F.M."/>
            <person name="Grigoriev I.V."/>
            <person name="Hibbett D.S."/>
        </authorList>
    </citation>
    <scope>NUCLEOTIDE SEQUENCE [LARGE SCALE GENOMIC DNA]</scope>
    <source>
        <strain evidence="21 22">HHB10207 ss-3</strain>
    </source>
</reference>
<evidence type="ECO:0000256" key="2">
    <source>
        <dbReference type="ARBA" id="ARBA00005189"/>
    </source>
</evidence>
<evidence type="ECO:0000256" key="15">
    <source>
        <dbReference type="ARBA" id="ARBA00047570"/>
    </source>
</evidence>
<evidence type="ECO:0000256" key="20">
    <source>
        <dbReference type="ARBA" id="ARBA00049559"/>
    </source>
</evidence>
<comment type="pathway">
    <text evidence="2">Lipid metabolism.</text>
</comment>
<keyword evidence="4" id="KW-0597">Phosphoprotein</keyword>
<comment type="catalytic activity">
    <reaction evidence="18">
        <text>a (2E)-enoyl-CoA + NADPH + H(+) = a 2,3-saturated acyl-CoA + NADP(+)</text>
        <dbReference type="Rhea" id="RHEA:33763"/>
        <dbReference type="ChEBI" id="CHEBI:15378"/>
        <dbReference type="ChEBI" id="CHEBI:57783"/>
        <dbReference type="ChEBI" id="CHEBI:58349"/>
        <dbReference type="ChEBI" id="CHEBI:58856"/>
        <dbReference type="ChEBI" id="CHEBI:65111"/>
        <dbReference type="EC" id="1.3.1.38"/>
    </reaction>
    <physiologicalReaction direction="left-to-right" evidence="18">
        <dbReference type="Rhea" id="RHEA:33764"/>
    </physiologicalReaction>
</comment>
<comment type="subunit">
    <text evidence="12">Interacts with PEX5, probably required to target it into peroxisomes.</text>
</comment>
<evidence type="ECO:0000256" key="11">
    <source>
        <dbReference type="ARBA" id="ARBA00037124"/>
    </source>
</evidence>
<organism evidence="21 22">
    <name type="scientific">Sistotremastrum suecicum HHB10207 ss-3</name>
    <dbReference type="NCBI Taxonomy" id="1314776"/>
    <lineage>
        <taxon>Eukaryota</taxon>
        <taxon>Fungi</taxon>
        <taxon>Dikarya</taxon>
        <taxon>Basidiomycota</taxon>
        <taxon>Agaricomycotina</taxon>
        <taxon>Agaricomycetes</taxon>
        <taxon>Sistotremastrales</taxon>
        <taxon>Sistotremastraceae</taxon>
        <taxon>Sistotremastrum</taxon>
    </lineage>
</organism>
<keyword evidence="8" id="KW-0443">Lipid metabolism</keyword>
<evidence type="ECO:0000256" key="7">
    <source>
        <dbReference type="ARBA" id="ARBA00023002"/>
    </source>
</evidence>
<keyword evidence="6" id="KW-0521">NADP</keyword>
<proteinExistence type="predicted"/>
<evidence type="ECO:0000256" key="3">
    <source>
        <dbReference type="ARBA" id="ARBA00022516"/>
    </source>
</evidence>
<name>A0A165ZP59_9AGAM</name>
<evidence type="ECO:0000256" key="8">
    <source>
        <dbReference type="ARBA" id="ARBA00023098"/>
    </source>
</evidence>
<comment type="catalytic activity">
    <reaction evidence="16">
        <text>(2E)-tetradecenoyl-CoA + NADPH + H(+) = tetradecanoyl-CoA + NADP(+)</text>
        <dbReference type="Rhea" id="RHEA:44968"/>
        <dbReference type="ChEBI" id="CHEBI:15378"/>
        <dbReference type="ChEBI" id="CHEBI:57385"/>
        <dbReference type="ChEBI" id="CHEBI:57783"/>
        <dbReference type="ChEBI" id="CHEBI:58349"/>
        <dbReference type="ChEBI" id="CHEBI:61405"/>
    </reaction>
    <physiologicalReaction direction="left-to-right" evidence="16">
        <dbReference type="Rhea" id="RHEA:44969"/>
    </physiologicalReaction>
</comment>
<evidence type="ECO:0000256" key="18">
    <source>
        <dbReference type="ARBA" id="ARBA00049251"/>
    </source>
</evidence>
<comment type="catalytic activity">
    <reaction evidence="19">
        <text>(2E)-decenoyl-CoA + NADPH + H(+) = decanoyl-CoA + NADP(+)</text>
        <dbReference type="Rhea" id="RHEA:44960"/>
        <dbReference type="ChEBI" id="CHEBI:15378"/>
        <dbReference type="ChEBI" id="CHEBI:57783"/>
        <dbReference type="ChEBI" id="CHEBI:58349"/>
        <dbReference type="ChEBI" id="CHEBI:61406"/>
        <dbReference type="ChEBI" id="CHEBI:61430"/>
    </reaction>
    <physiologicalReaction direction="left-to-right" evidence="19">
        <dbReference type="Rhea" id="RHEA:44961"/>
    </physiologicalReaction>
</comment>
<accession>A0A165ZP59</accession>
<comment type="subcellular location">
    <subcellularLocation>
        <location evidence="1">Peroxisome</location>
    </subcellularLocation>
</comment>
<evidence type="ECO:0000256" key="12">
    <source>
        <dbReference type="ARBA" id="ARBA00038622"/>
    </source>
</evidence>
<dbReference type="InterPro" id="IPR002347">
    <property type="entry name" value="SDR_fam"/>
</dbReference>
<evidence type="ECO:0000256" key="5">
    <source>
        <dbReference type="ARBA" id="ARBA00022832"/>
    </source>
</evidence>